<dbReference type="OrthoDB" id="459910at2"/>
<keyword evidence="2" id="KW-0812">Transmembrane</keyword>
<dbReference type="AlphaFoldDB" id="A0A2A2TKM1"/>
<dbReference type="Pfam" id="PF14159">
    <property type="entry name" value="CAAD"/>
    <property type="match status" value="1"/>
</dbReference>
<evidence type="ECO:0000256" key="1">
    <source>
        <dbReference type="ARBA" id="ARBA00004141"/>
    </source>
</evidence>
<reference evidence="4 5" key="1">
    <citation type="submission" date="2017-08" db="EMBL/GenBank/DDBJ databases">
        <title>Draft genome sequence of filamentous cyanobacterium Calothrix elsteri CCALA 953.</title>
        <authorList>
            <person name="Gagunashvili A.N."/>
            <person name="Elster J."/>
            <person name="Andresson O.S."/>
        </authorList>
    </citation>
    <scope>NUCLEOTIDE SEQUENCE [LARGE SCALE GENOMIC DNA]</scope>
    <source>
        <strain evidence="4 5">CCALA 953</strain>
    </source>
</reference>
<accession>A0A2A2TKM1</accession>
<feature type="transmembrane region" description="Helical" evidence="2">
    <location>
        <begin position="99"/>
        <end position="118"/>
    </location>
</feature>
<feature type="domain" description="Cyanobacterial aminoacyl-tRNA synthetase CAAD" evidence="3">
    <location>
        <begin position="60"/>
        <end position="144"/>
    </location>
</feature>
<sequence>METQEQAQYIHQDVDASESNGTAVLDDLANDSLPKLPPATETQWQEFSDKVAVFLQRLPEYIGGFFNQYKAQITSVALIFAALISVKIVLAILDAIDDIPLIAFFFELVGIAYVVWFISRYLLKVSTRQELVSEINSFKKQIIGNEDTFSGN</sequence>
<comment type="subcellular location">
    <subcellularLocation>
        <location evidence="1">Membrane</location>
        <topology evidence="1">Multi-pass membrane protein</topology>
    </subcellularLocation>
</comment>
<protein>
    <recommendedName>
        <fullName evidence="3">Cyanobacterial aminoacyl-tRNA synthetase CAAD domain-containing protein</fullName>
    </recommendedName>
</protein>
<feature type="transmembrane region" description="Helical" evidence="2">
    <location>
        <begin position="73"/>
        <end position="93"/>
    </location>
</feature>
<dbReference type="EMBL" id="NTFS01000075">
    <property type="protein sequence ID" value="PAX57135.1"/>
    <property type="molecule type" value="Genomic_DNA"/>
</dbReference>
<evidence type="ECO:0000259" key="3">
    <source>
        <dbReference type="Pfam" id="PF14159"/>
    </source>
</evidence>
<keyword evidence="2" id="KW-1133">Transmembrane helix</keyword>
<name>A0A2A2TKM1_9CYAN</name>
<evidence type="ECO:0000313" key="4">
    <source>
        <dbReference type="EMBL" id="PAX57135.1"/>
    </source>
</evidence>
<evidence type="ECO:0000256" key="2">
    <source>
        <dbReference type="SAM" id="Phobius"/>
    </source>
</evidence>
<dbReference type="Proteomes" id="UP000218238">
    <property type="component" value="Unassembled WGS sequence"/>
</dbReference>
<keyword evidence="2" id="KW-0472">Membrane</keyword>
<dbReference type="InterPro" id="IPR033344">
    <property type="entry name" value="CURT1"/>
</dbReference>
<proteinExistence type="predicted"/>
<dbReference type="PANTHER" id="PTHR33222">
    <property type="match status" value="1"/>
</dbReference>
<evidence type="ECO:0000313" key="5">
    <source>
        <dbReference type="Proteomes" id="UP000218238"/>
    </source>
</evidence>
<dbReference type="GO" id="GO:0009579">
    <property type="term" value="C:thylakoid"/>
    <property type="evidence" value="ECO:0007669"/>
    <property type="project" value="InterPro"/>
</dbReference>
<dbReference type="RefSeq" id="WP_095721447.1">
    <property type="nucleotide sequence ID" value="NZ_NTFS01000075.1"/>
</dbReference>
<comment type="caution">
    <text evidence="4">The sequence shown here is derived from an EMBL/GenBank/DDBJ whole genome shotgun (WGS) entry which is preliminary data.</text>
</comment>
<keyword evidence="5" id="KW-1185">Reference proteome</keyword>
<dbReference type="GO" id="GO:0016020">
    <property type="term" value="C:membrane"/>
    <property type="evidence" value="ECO:0007669"/>
    <property type="project" value="UniProtKB-SubCell"/>
</dbReference>
<dbReference type="InterPro" id="IPR025564">
    <property type="entry name" value="CAAD_dom"/>
</dbReference>
<dbReference type="PANTHER" id="PTHR33222:SF4">
    <property type="entry name" value="PROTEIN CURVATURE THYLAKOID 1A, CHLOROPLASTIC"/>
    <property type="match status" value="1"/>
</dbReference>
<organism evidence="4 5">
    <name type="scientific">Brunnivagina elsteri CCALA 953</name>
    <dbReference type="NCBI Taxonomy" id="987040"/>
    <lineage>
        <taxon>Bacteria</taxon>
        <taxon>Bacillati</taxon>
        <taxon>Cyanobacteriota</taxon>
        <taxon>Cyanophyceae</taxon>
        <taxon>Nostocales</taxon>
        <taxon>Calotrichaceae</taxon>
        <taxon>Brunnivagina</taxon>
    </lineage>
</organism>
<gene>
    <name evidence="4" type="ORF">CK510_09365</name>
</gene>